<dbReference type="InterPro" id="IPR002491">
    <property type="entry name" value="ABC_transptr_periplasmic_BD"/>
</dbReference>
<evidence type="ECO:0000256" key="1">
    <source>
        <dbReference type="ARBA" id="ARBA00022729"/>
    </source>
</evidence>
<proteinExistence type="predicted"/>
<protein>
    <submittedName>
        <fullName evidence="4">Cobalamin-binding protein</fullName>
    </submittedName>
</protein>
<dbReference type="SUPFAM" id="SSF53807">
    <property type="entry name" value="Helical backbone' metal receptor"/>
    <property type="match status" value="1"/>
</dbReference>
<dbReference type="OrthoDB" id="6495095at2"/>
<dbReference type="Proteomes" id="UP000318405">
    <property type="component" value="Unassembled WGS sequence"/>
</dbReference>
<feature type="domain" description="Fe/B12 periplasmic-binding" evidence="3">
    <location>
        <begin position="66"/>
        <end position="316"/>
    </location>
</feature>
<dbReference type="PANTHER" id="PTHR30535">
    <property type="entry name" value="VITAMIN B12-BINDING PROTEIN"/>
    <property type="match status" value="1"/>
</dbReference>
<sequence>MRAGAPRRRAGMRGALARCAVFLAALAASAGTGADAAPELPARASTAVSALDDRGERVALARPATRVLTLAPHATELVYAAGGGEAIIGTVEHSDYPPQAKALPRVGDAWALHPERVLALRPDLVVAWLPGPLAAVDPALRQAGIAVFHAAPTTLDGIADDVERLSHLLGSEASGLPAANAMRARIAALRERYAQRSPLRVFVQAGTEPLYTLNGGHVVSDALRTCGARNVFADALAAAPMVDPESVIATRPDALLLARDNTGADPAAPWRLLARHVPAVAENRLIVLPADDLYRPGPRLIEATASLCEALDALRR</sequence>
<evidence type="ECO:0000259" key="3">
    <source>
        <dbReference type="PROSITE" id="PS50983"/>
    </source>
</evidence>
<dbReference type="EMBL" id="VLTJ01000003">
    <property type="protein sequence ID" value="TSH98853.1"/>
    <property type="molecule type" value="Genomic_DNA"/>
</dbReference>
<dbReference type="PANTHER" id="PTHR30535:SF34">
    <property type="entry name" value="MOLYBDATE-BINDING PROTEIN MOLA"/>
    <property type="match status" value="1"/>
</dbReference>
<dbReference type="CDD" id="cd01144">
    <property type="entry name" value="BtuF"/>
    <property type="match status" value="1"/>
</dbReference>
<evidence type="ECO:0000313" key="4">
    <source>
        <dbReference type="EMBL" id="TSH98853.1"/>
    </source>
</evidence>
<reference evidence="4 5" key="1">
    <citation type="submission" date="2019-07" db="EMBL/GenBank/DDBJ databases">
        <title>Qingshengfaniella alkalisoli gen. nov., sp. nov., isolated from saline soil.</title>
        <authorList>
            <person name="Xu L."/>
            <person name="Huang X.-X."/>
            <person name="Sun J.-Q."/>
        </authorList>
    </citation>
    <scope>NUCLEOTIDE SEQUENCE [LARGE SCALE GENOMIC DNA]</scope>
    <source>
        <strain evidence="4 5">DSM 27279</strain>
    </source>
</reference>
<keyword evidence="5" id="KW-1185">Reference proteome</keyword>
<comment type="caution">
    <text evidence="4">The sequence shown here is derived from an EMBL/GenBank/DDBJ whole genome shotgun (WGS) entry which is preliminary data.</text>
</comment>
<name>A0A556B120_9BURK</name>
<dbReference type="InterPro" id="IPR054828">
    <property type="entry name" value="Vit_B12_bind_prot"/>
</dbReference>
<feature type="signal peptide" evidence="2">
    <location>
        <begin position="1"/>
        <end position="30"/>
    </location>
</feature>
<dbReference type="AlphaFoldDB" id="A0A556B120"/>
<dbReference type="PROSITE" id="PS50983">
    <property type="entry name" value="FE_B12_PBP"/>
    <property type="match status" value="1"/>
</dbReference>
<evidence type="ECO:0000313" key="5">
    <source>
        <dbReference type="Proteomes" id="UP000318405"/>
    </source>
</evidence>
<accession>A0A556B120</accession>
<feature type="chain" id="PRO_5022084842" evidence="2">
    <location>
        <begin position="31"/>
        <end position="316"/>
    </location>
</feature>
<dbReference type="Pfam" id="PF01497">
    <property type="entry name" value="Peripla_BP_2"/>
    <property type="match status" value="1"/>
</dbReference>
<dbReference type="Gene3D" id="3.40.50.1980">
    <property type="entry name" value="Nitrogenase molybdenum iron protein domain"/>
    <property type="match status" value="2"/>
</dbReference>
<organism evidence="4 5">
    <name type="scientific">Verticiella sediminum</name>
    <dbReference type="NCBI Taxonomy" id="1247510"/>
    <lineage>
        <taxon>Bacteria</taxon>
        <taxon>Pseudomonadati</taxon>
        <taxon>Pseudomonadota</taxon>
        <taxon>Betaproteobacteria</taxon>
        <taxon>Burkholderiales</taxon>
        <taxon>Alcaligenaceae</taxon>
        <taxon>Verticiella</taxon>
    </lineage>
</organism>
<dbReference type="InterPro" id="IPR050902">
    <property type="entry name" value="ABC_Transporter_SBP"/>
</dbReference>
<evidence type="ECO:0000256" key="2">
    <source>
        <dbReference type="SAM" id="SignalP"/>
    </source>
</evidence>
<gene>
    <name evidence="4" type="ORF">FOZ76_01685</name>
</gene>
<dbReference type="NCBIfam" id="NF038402">
    <property type="entry name" value="TroA_like"/>
    <property type="match status" value="1"/>
</dbReference>
<keyword evidence="1 2" id="KW-0732">Signal</keyword>